<feature type="chain" id="PRO_5011573979" evidence="2">
    <location>
        <begin position="26"/>
        <end position="187"/>
    </location>
</feature>
<dbReference type="AlphaFoldDB" id="A0A1G5FV90"/>
<sequence>MKKCFENLLLSFCVICVLSPCCAMAKVSIGVGGSNLHENIDTGSNGIDFDESVGFNVKLGYRISDSLEAEIDYLYIDGFDGSVAGIEAFELDGYAITANAKWYPSEGKVQPYCLVGAGVADLTASVDFQDIQNSESDWGAVFRAGAGVDAYVSESVLFFGEISYYLTCGDIDDNDFMPMTLGVKRLF</sequence>
<evidence type="ECO:0000313" key="4">
    <source>
        <dbReference type="EMBL" id="SCY43094.1"/>
    </source>
</evidence>
<gene>
    <name evidence="4" type="ORF">SAMN05216233_10912</name>
</gene>
<dbReference type="SUPFAM" id="SSF56925">
    <property type="entry name" value="OMPA-like"/>
    <property type="match status" value="1"/>
</dbReference>
<dbReference type="Proteomes" id="UP000198870">
    <property type="component" value="Unassembled WGS sequence"/>
</dbReference>
<accession>A0A1G5FV90</accession>
<dbReference type="EMBL" id="FMUX01000009">
    <property type="protein sequence ID" value="SCY43094.1"/>
    <property type="molecule type" value="Genomic_DNA"/>
</dbReference>
<proteinExistence type="predicted"/>
<dbReference type="Pfam" id="PF13505">
    <property type="entry name" value="OMP_b-brl"/>
    <property type="match status" value="1"/>
</dbReference>
<evidence type="ECO:0000259" key="3">
    <source>
        <dbReference type="Pfam" id="PF13505"/>
    </source>
</evidence>
<dbReference type="InterPro" id="IPR011250">
    <property type="entry name" value="OMP/PagP_B-barrel"/>
</dbReference>
<keyword evidence="5" id="KW-1185">Reference proteome</keyword>
<keyword evidence="1 2" id="KW-0732">Signal</keyword>
<name>A0A1G5FV90_9BACT</name>
<evidence type="ECO:0000256" key="1">
    <source>
        <dbReference type="ARBA" id="ARBA00022729"/>
    </source>
</evidence>
<evidence type="ECO:0000313" key="5">
    <source>
        <dbReference type="Proteomes" id="UP000198870"/>
    </source>
</evidence>
<dbReference type="InterPro" id="IPR027385">
    <property type="entry name" value="Beta-barrel_OMP"/>
</dbReference>
<dbReference type="Gene3D" id="2.40.160.20">
    <property type="match status" value="1"/>
</dbReference>
<dbReference type="RefSeq" id="WP_175469733.1">
    <property type="nucleotide sequence ID" value="NZ_FMUX01000009.1"/>
</dbReference>
<reference evidence="4 5" key="1">
    <citation type="submission" date="2016-10" db="EMBL/GenBank/DDBJ databases">
        <authorList>
            <person name="de Groot N.N."/>
        </authorList>
    </citation>
    <scope>NUCLEOTIDE SEQUENCE [LARGE SCALE GENOMIC DNA]</scope>
    <source>
        <strain evidence="4 5">AA1</strain>
    </source>
</reference>
<protein>
    <submittedName>
        <fullName evidence="4">Opacity protein</fullName>
    </submittedName>
</protein>
<feature type="signal peptide" evidence="2">
    <location>
        <begin position="1"/>
        <end position="25"/>
    </location>
</feature>
<organism evidence="4 5">
    <name type="scientific">Desulfoluna spongiiphila</name>
    <dbReference type="NCBI Taxonomy" id="419481"/>
    <lineage>
        <taxon>Bacteria</taxon>
        <taxon>Pseudomonadati</taxon>
        <taxon>Thermodesulfobacteriota</taxon>
        <taxon>Desulfobacteria</taxon>
        <taxon>Desulfobacterales</taxon>
        <taxon>Desulfolunaceae</taxon>
        <taxon>Desulfoluna</taxon>
    </lineage>
</organism>
<evidence type="ECO:0000256" key="2">
    <source>
        <dbReference type="SAM" id="SignalP"/>
    </source>
</evidence>
<feature type="domain" description="Outer membrane protein beta-barrel" evidence="3">
    <location>
        <begin position="29"/>
        <end position="176"/>
    </location>
</feature>